<dbReference type="GO" id="GO:0071916">
    <property type="term" value="F:dipeptide transmembrane transporter activity"/>
    <property type="evidence" value="ECO:0007669"/>
    <property type="project" value="TreeGrafter"/>
</dbReference>
<dbReference type="Pfam" id="PF00528">
    <property type="entry name" value="BPD_transp_1"/>
    <property type="match status" value="1"/>
</dbReference>
<protein>
    <submittedName>
        <fullName evidence="9">Binding-protein-dependent transport systems inner membrane component</fullName>
    </submittedName>
</protein>
<dbReference type="PROSITE" id="PS50928">
    <property type="entry name" value="ABC_TM1"/>
    <property type="match status" value="1"/>
</dbReference>
<dbReference type="GO" id="GO:0005886">
    <property type="term" value="C:plasma membrane"/>
    <property type="evidence" value="ECO:0007669"/>
    <property type="project" value="UniProtKB-SubCell"/>
</dbReference>
<reference evidence="10" key="2">
    <citation type="submission" date="2010-01" db="EMBL/GenBank/DDBJ databases">
        <title>The complete genome of Conexibacter woesei DSM 14684.</title>
        <authorList>
            <consortium name="US DOE Joint Genome Institute (JGI-PGF)"/>
            <person name="Lucas S."/>
            <person name="Copeland A."/>
            <person name="Lapidus A."/>
            <person name="Glavina del Rio T."/>
            <person name="Dalin E."/>
            <person name="Tice H."/>
            <person name="Bruce D."/>
            <person name="Goodwin L."/>
            <person name="Pitluck S."/>
            <person name="Kyrpides N."/>
            <person name="Mavromatis K."/>
            <person name="Ivanova N."/>
            <person name="Mikhailova N."/>
            <person name="Chertkov O."/>
            <person name="Brettin T."/>
            <person name="Detter J.C."/>
            <person name="Han C."/>
            <person name="Larimer F."/>
            <person name="Land M."/>
            <person name="Hauser L."/>
            <person name="Markowitz V."/>
            <person name="Cheng J.-F."/>
            <person name="Hugenholtz P."/>
            <person name="Woyke T."/>
            <person name="Wu D."/>
            <person name="Pukall R."/>
            <person name="Steenblock K."/>
            <person name="Schneider S."/>
            <person name="Klenk H.-P."/>
            <person name="Eisen J.A."/>
        </authorList>
    </citation>
    <scope>NUCLEOTIDE SEQUENCE [LARGE SCALE GENOMIC DNA]</scope>
    <source>
        <strain evidence="10">DSM 14684 / CIP 108061 / JCM 11494 / NBRC 100937 / ID131577</strain>
    </source>
</reference>
<dbReference type="AlphaFoldDB" id="D3F4Y9"/>
<dbReference type="EMBL" id="CP001854">
    <property type="protein sequence ID" value="ADB48567.1"/>
    <property type="molecule type" value="Genomic_DNA"/>
</dbReference>
<evidence type="ECO:0000256" key="5">
    <source>
        <dbReference type="ARBA" id="ARBA00022989"/>
    </source>
</evidence>
<keyword evidence="6 7" id="KW-0472">Membrane</keyword>
<proteinExistence type="inferred from homology"/>
<keyword evidence="10" id="KW-1185">Reference proteome</keyword>
<dbReference type="Proteomes" id="UP000008229">
    <property type="component" value="Chromosome"/>
</dbReference>
<gene>
    <name evidence="9" type="ordered locus">Cwoe_0131</name>
</gene>
<dbReference type="InterPro" id="IPR000515">
    <property type="entry name" value="MetI-like"/>
</dbReference>
<feature type="transmembrane region" description="Helical" evidence="7">
    <location>
        <begin position="103"/>
        <end position="124"/>
    </location>
</feature>
<keyword evidence="2 7" id="KW-0813">Transport</keyword>
<dbReference type="InterPro" id="IPR035906">
    <property type="entry name" value="MetI-like_sf"/>
</dbReference>
<dbReference type="Pfam" id="PF19300">
    <property type="entry name" value="BPD_transp_1_N"/>
    <property type="match status" value="1"/>
</dbReference>
<comment type="similarity">
    <text evidence="7">Belongs to the binding-protein-dependent transport system permease family.</text>
</comment>
<keyword evidence="3" id="KW-1003">Cell membrane</keyword>
<dbReference type="OrthoDB" id="147688at2"/>
<dbReference type="HOGENOM" id="CLU_036879_0_1_11"/>
<evidence type="ECO:0000256" key="1">
    <source>
        <dbReference type="ARBA" id="ARBA00004651"/>
    </source>
</evidence>
<feature type="transmembrane region" description="Helical" evidence="7">
    <location>
        <begin position="237"/>
        <end position="263"/>
    </location>
</feature>
<dbReference type="Gene3D" id="1.10.3720.10">
    <property type="entry name" value="MetI-like"/>
    <property type="match status" value="1"/>
</dbReference>
<name>D3F4Y9_CONWI</name>
<organism evidence="9 10">
    <name type="scientific">Conexibacter woesei (strain DSM 14684 / CCUG 47730 / CIP 108061 / JCM 11494 / NBRC 100937 / ID131577)</name>
    <dbReference type="NCBI Taxonomy" id="469383"/>
    <lineage>
        <taxon>Bacteria</taxon>
        <taxon>Bacillati</taxon>
        <taxon>Actinomycetota</taxon>
        <taxon>Thermoleophilia</taxon>
        <taxon>Solirubrobacterales</taxon>
        <taxon>Conexibacteraceae</taxon>
        <taxon>Conexibacter</taxon>
    </lineage>
</organism>
<feature type="transmembrane region" description="Helical" evidence="7">
    <location>
        <begin position="136"/>
        <end position="157"/>
    </location>
</feature>
<evidence type="ECO:0000256" key="3">
    <source>
        <dbReference type="ARBA" id="ARBA00022475"/>
    </source>
</evidence>
<keyword evidence="5 7" id="KW-1133">Transmembrane helix</keyword>
<dbReference type="PANTHER" id="PTHR43163:SF6">
    <property type="entry name" value="DIPEPTIDE TRANSPORT SYSTEM PERMEASE PROTEIN DPPB-RELATED"/>
    <property type="match status" value="1"/>
</dbReference>
<reference evidence="9 10" key="1">
    <citation type="journal article" date="2010" name="Stand. Genomic Sci.">
        <title>Complete genome sequence of Conexibacter woesei type strain (ID131577).</title>
        <authorList>
            <person name="Pukall R."/>
            <person name="Lapidus A."/>
            <person name="Glavina Del Rio T."/>
            <person name="Copeland A."/>
            <person name="Tice H."/>
            <person name="Cheng J.-F."/>
            <person name="Lucas S."/>
            <person name="Chen F."/>
            <person name="Nolan M."/>
            <person name="Bruce D."/>
            <person name="Goodwin L."/>
            <person name="Pitluck S."/>
            <person name="Mavromatis K."/>
            <person name="Ivanova N."/>
            <person name="Ovchinnikova G."/>
            <person name="Pati A."/>
            <person name="Chen A."/>
            <person name="Palaniappan K."/>
            <person name="Land M."/>
            <person name="Hauser L."/>
            <person name="Chang Y.-J."/>
            <person name="Jeffries C.D."/>
            <person name="Chain P."/>
            <person name="Meincke L."/>
            <person name="Sims D."/>
            <person name="Brettin T."/>
            <person name="Detter J.C."/>
            <person name="Rohde M."/>
            <person name="Goeker M."/>
            <person name="Bristow J."/>
            <person name="Eisen J.A."/>
            <person name="Markowitz V."/>
            <person name="Kyrpides N.C."/>
            <person name="Klenk H.-P."/>
            <person name="Hugenholtz P."/>
        </authorList>
    </citation>
    <scope>NUCLEOTIDE SEQUENCE [LARGE SCALE GENOMIC DNA]</scope>
    <source>
        <strain evidence="10">DSM 14684 / CIP 108061 / JCM 11494 / NBRC 100937 / ID131577</strain>
    </source>
</reference>
<evidence type="ECO:0000256" key="7">
    <source>
        <dbReference type="RuleBase" id="RU363032"/>
    </source>
</evidence>
<feature type="transmembrane region" description="Helical" evidence="7">
    <location>
        <begin position="177"/>
        <end position="198"/>
    </location>
</feature>
<evidence type="ECO:0000256" key="2">
    <source>
        <dbReference type="ARBA" id="ARBA00022448"/>
    </source>
</evidence>
<evidence type="ECO:0000313" key="9">
    <source>
        <dbReference type="EMBL" id="ADB48567.1"/>
    </source>
</evidence>
<feature type="domain" description="ABC transmembrane type-1" evidence="8">
    <location>
        <begin position="97"/>
        <end position="302"/>
    </location>
</feature>
<accession>D3F4Y9</accession>
<dbReference type="KEGG" id="cwo:Cwoe_0131"/>
<dbReference type="PANTHER" id="PTHR43163">
    <property type="entry name" value="DIPEPTIDE TRANSPORT SYSTEM PERMEASE PROTEIN DPPB-RELATED"/>
    <property type="match status" value="1"/>
</dbReference>
<dbReference type="STRING" id="469383.Cwoe_0131"/>
<dbReference type="RefSeq" id="WP_012931620.1">
    <property type="nucleotide sequence ID" value="NC_013739.1"/>
</dbReference>
<keyword evidence="4 7" id="KW-0812">Transmembrane</keyword>
<evidence type="ECO:0000256" key="4">
    <source>
        <dbReference type="ARBA" id="ARBA00022692"/>
    </source>
</evidence>
<dbReference type="SUPFAM" id="SSF161098">
    <property type="entry name" value="MetI-like"/>
    <property type="match status" value="1"/>
</dbReference>
<evidence type="ECO:0000256" key="6">
    <source>
        <dbReference type="ARBA" id="ARBA00023136"/>
    </source>
</evidence>
<evidence type="ECO:0000313" key="10">
    <source>
        <dbReference type="Proteomes" id="UP000008229"/>
    </source>
</evidence>
<evidence type="ECO:0000259" key="8">
    <source>
        <dbReference type="PROSITE" id="PS50928"/>
    </source>
</evidence>
<sequence>MARYLASRVAQLGLTLLGVSVVIFLLVRLLPGDVLDASSGDTVAGSSEGRDALREALGLADPLPVQYFDWIKGLVTGDLGVSLRSGEPLANLLSTALPMTLEIVLLGVAIALLVGIPLGVLSAVRSGRAIDYVGRAIGMIGVSLPSFWLATLMLLVTSSAFGWVPSSTYISPFEDPLGNLAALILPALCISVYMLALVMRMVRATMLEVLGEDYVRTARAKGAAPRTVVVRHALRNALLPVITVSAFEVGVLLASTALIEVVFGLPGLGNLLVQGIFNRDYAVIQTVTLLLAATFVLMNLIADVLYALVDPRVELR</sequence>
<comment type="subcellular location">
    <subcellularLocation>
        <location evidence="1 7">Cell membrane</location>
        <topology evidence="1 7">Multi-pass membrane protein</topology>
    </subcellularLocation>
</comment>
<dbReference type="eggNOG" id="COG0601">
    <property type="taxonomic scope" value="Bacteria"/>
</dbReference>
<feature type="transmembrane region" description="Helical" evidence="7">
    <location>
        <begin position="283"/>
        <end position="309"/>
    </location>
</feature>
<dbReference type="InterPro" id="IPR045621">
    <property type="entry name" value="BPD_transp_1_N"/>
</dbReference>
<dbReference type="CDD" id="cd06261">
    <property type="entry name" value="TM_PBP2"/>
    <property type="match status" value="1"/>
</dbReference>
<feature type="transmembrane region" description="Helical" evidence="7">
    <location>
        <begin position="12"/>
        <end position="30"/>
    </location>
</feature>